<name>A0A1V6U1B8_9EURO</name>
<comment type="caution">
    <text evidence="2">The sequence shown here is derived from an EMBL/GenBank/DDBJ whole genome shotgun (WGS) entry which is preliminary data.</text>
</comment>
<reference evidence="3" key="1">
    <citation type="journal article" date="2017" name="Nat. Microbiol.">
        <title>Global analysis of biosynthetic gene clusters reveals vast potential of secondary metabolite production in Penicillium species.</title>
        <authorList>
            <person name="Nielsen J.C."/>
            <person name="Grijseels S."/>
            <person name="Prigent S."/>
            <person name="Ji B."/>
            <person name="Dainat J."/>
            <person name="Nielsen K.F."/>
            <person name="Frisvad J.C."/>
            <person name="Workman M."/>
            <person name="Nielsen J."/>
        </authorList>
    </citation>
    <scope>NUCLEOTIDE SEQUENCE [LARGE SCALE GENOMIC DNA]</scope>
    <source>
        <strain evidence="3">IBT 24891</strain>
    </source>
</reference>
<dbReference type="InterPro" id="IPR001810">
    <property type="entry name" value="F-box_dom"/>
</dbReference>
<sequence length="297" mass="34562">MYTNDSHQQRALEIPEIVLSILSQMDLATLLTSQRVCHAWLNLIRESKTLQQNLYFLPSSHSHEGNDEPRYCNPLLADKFPFLKQIIHLENDQSAGFWNWRPWNHEWEDIKLRTIDLLRSPTKKEQYMRPEASWRRMLTHQPPLYTVGSFSGQAGRFGSSWRKSKAAEQSDGLQMEIMFYWVISLLSSEIKEIEVSIYIGRSLPADIKQGIEGATGRRCQMSDELNRMVRQFDIVLARKFPFSGCGYCDSDDEEVREPPTENEIVLEQLQGFFQEMIGTVHGLDFEIYNKGRDDDGY</sequence>
<evidence type="ECO:0000313" key="2">
    <source>
        <dbReference type="EMBL" id="OQE32365.1"/>
    </source>
</evidence>
<dbReference type="SUPFAM" id="SSF81383">
    <property type="entry name" value="F-box domain"/>
    <property type="match status" value="1"/>
</dbReference>
<keyword evidence="3" id="KW-1185">Reference proteome</keyword>
<evidence type="ECO:0000313" key="3">
    <source>
        <dbReference type="Proteomes" id="UP000191285"/>
    </source>
</evidence>
<accession>A0A1V6U1B8</accession>
<dbReference type="Proteomes" id="UP000191285">
    <property type="component" value="Unassembled WGS sequence"/>
</dbReference>
<feature type="domain" description="F-box" evidence="1">
    <location>
        <begin position="15"/>
        <end position="48"/>
    </location>
</feature>
<dbReference type="Gene3D" id="1.20.1280.50">
    <property type="match status" value="1"/>
</dbReference>
<dbReference type="Pfam" id="PF00646">
    <property type="entry name" value="F-box"/>
    <property type="match status" value="1"/>
</dbReference>
<dbReference type="STRING" id="303698.A0A1V6U1B8"/>
<dbReference type="EMBL" id="MLKD01000001">
    <property type="protein sequence ID" value="OQE32365.1"/>
    <property type="molecule type" value="Genomic_DNA"/>
</dbReference>
<gene>
    <name evidence="2" type="ORF">PENSTE_c001G02381</name>
</gene>
<protein>
    <recommendedName>
        <fullName evidence="1">F-box domain-containing protein</fullName>
    </recommendedName>
</protein>
<organism evidence="2 3">
    <name type="scientific">Penicillium steckii</name>
    <dbReference type="NCBI Taxonomy" id="303698"/>
    <lineage>
        <taxon>Eukaryota</taxon>
        <taxon>Fungi</taxon>
        <taxon>Dikarya</taxon>
        <taxon>Ascomycota</taxon>
        <taxon>Pezizomycotina</taxon>
        <taxon>Eurotiomycetes</taxon>
        <taxon>Eurotiomycetidae</taxon>
        <taxon>Eurotiales</taxon>
        <taxon>Aspergillaceae</taxon>
        <taxon>Penicillium</taxon>
    </lineage>
</organism>
<proteinExistence type="predicted"/>
<dbReference type="AlphaFoldDB" id="A0A1V6U1B8"/>
<evidence type="ECO:0000259" key="1">
    <source>
        <dbReference type="Pfam" id="PF00646"/>
    </source>
</evidence>
<dbReference type="OrthoDB" id="3800738at2759"/>
<dbReference type="InterPro" id="IPR036047">
    <property type="entry name" value="F-box-like_dom_sf"/>
</dbReference>